<dbReference type="InterPro" id="IPR003660">
    <property type="entry name" value="HAMP_dom"/>
</dbReference>
<dbReference type="EMBL" id="BAABWN010000003">
    <property type="protein sequence ID" value="GAA6167501.1"/>
    <property type="molecule type" value="Genomic_DNA"/>
</dbReference>
<dbReference type="SUPFAM" id="SSF58104">
    <property type="entry name" value="Methyl-accepting chemotaxis protein (MCP) signaling domain"/>
    <property type="match status" value="1"/>
</dbReference>
<sequence>MKLSVKQKMLMVMVPTLTVVLYFAISKIVDLSNQTTDAKRALEFVEFSAVSSLLVHELQKERGASAGFLGSNGYSFGQILAKQRTETDKKLTDFRGFTKNFGSHLNNHEGVTSLISALENEFSQLNKIRSRVDQLDIGNKEALGFYTNINSHLLTSPGIALADTKQADIRIQLASYYEFLQGKERAGIERAVLSNALSQNSFPEGMYKKFVTLVADQNSYFSSFLVYASDSEKQAYQTVLSSEVSEKIEEIRGRAFEYDLSNDSVEWFNLATQRINSLKKIDDAISNNTAEFARSVVDNTITSFWLTIAVTSVVLSFLVYFNFNLVKDIHRQIELILVTIKNASNKNLKKRVDIDSNDEFGLIAENLNQMLTELSKSMSVILSSSEQLAVASGQISTSVNLDAQSLHQQQQNVLQMVDSIEQMSDSIQRVEDSINETTESVVKAESLVVESDQLVVNSSDNISAVSNRIASVSSTIEELHESSSNINSIVDVIKSIAEQTNLLALNAAIEAARAGEQGRGFAVVADEVRSLAKRTHESTSEIEVMVSKFQEDSNNAFKEMSESRELVDQSVGKAKEVQESLSRIVASIEEVRGMSADISSAITSQVQVGHRIANDAREIESASKVILERGQQVTESTQEQAHLAGSLESMARKFSI</sequence>
<dbReference type="PANTHER" id="PTHR32089:SF120">
    <property type="entry name" value="METHYL-ACCEPTING CHEMOTAXIS PROTEIN TLPQ"/>
    <property type="match status" value="1"/>
</dbReference>
<feature type="domain" description="HAMP" evidence="7">
    <location>
        <begin position="327"/>
        <end position="379"/>
    </location>
</feature>
<evidence type="ECO:0000259" key="7">
    <source>
        <dbReference type="PROSITE" id="PS50885"/>
    </source>
</evidence>
<evidence type="ECO:0000259" key="6">
    <source>
        <dbReference type="PROSITE" id="PS50111"/>
    </source>
</evidence>
<dbReference type="Pfam" id="PF00015">
    <property type="entry name" value="MCPsignal"/>
    <property type="match status" value="1"/>
</dbReference>
<keyword evidence="5" id="KW-1133">Transmembrane helix</keyword>
<comment type="caution">
    <text evidence="9">The sequence shown here is derived from an EMBL/GenBank/DDBJ whole genome shotgun (WGS) entry which is preliminary data.</text>
</comment>
<feature type="domain" description="Methyl-accepting transducer" evidence="6">
    <location>
        <begin position="384"/>
        <end position="620"/>
    </location>
</feature>
<dbReference type="PROSITE" id="PS50111">
    <property type="entry name" value="CHEMOTAXIS_TRANSDUC_2"/>
    <property type="match status" value="1"/>
</dbReference>
<dbReference type="CDD" id="cd11386">
    <property type="entry name" value="MCP_signal"/>
    <property type="match status" value="1"/>
</dbReference>
<dbReference type="Pfam" id="PF00672">
    <property type="entry name" value="HAMP"/>
    <property type="match status" value="1"/>
</dbReference>
<dbReference type="SMART" id="SM00304">
    <property type="entry name" value="HAMP"/>
    <property type="match status" value="1"/>
</dbReference>
<evidence type="ECO:0000259" key="8">
    <source>
        <dbReference type="PROSITE" id="PS50906"/>
    </source>
</evidence>
<dbReference type="RefSeq" id="WP_353302114.1">
    <property type="nucleotide sequence ID" value="NZ_BAABWN010000003.1"/>
</dbReference>
<evidence type="ECO:0000256" key="4">
    <source>
        <dbReference type="PROSITE-ProRule" id="PRU00284"/>
    </source>
</evidence>
<keyword evidence="2 4" id="KW-0807">Transducer</keyword>
<dbReference type="PANTHER" id="PTHR32089">
    <property type="entry name" value="METHYL-ACCEPTING CHEMOTAXIS PROTEIN MCPB"/>
    <property type="match status" value="1"/>
</dbReference>
<feature type="domain" description="NIT" evidence="8">
    <location>
        <begin position="49"/>
        <end position="296"/>
    </location>
</feature>
<accession>A0ABQ0A788</accession>
<keyword evidence="10" id="KW-1185">Reference proteome</keyword>
<reference evidence="9 10" key="1">
    <citation type="submission" date="2024-04" db="EMBL/GenBank/DDBJ databases">
        <title>Draft genome sequence of Sessilibacter corallicola NBRC 116591.</title>
        <authorList>
            <person name="Miyakawa T."/>
            <person name="Kusuya Y."/>
            <person name="Miura T."/>
        </authorList>
    </citation>
    <scope>NUCLEOTIDE SEQUENCE [LARGE SCALE GENOMIC DNA]</scope>
    <source>
        <strain evidence="9 10">KU-00831-HH</strain>
    </source>
</reference>
<dbReference type="Gene3D" id="1.10.287.950">
    <property type="entry name" value="Methyl-accepting chemotaxis protein"/>
    <property type="match status" value="1"/>
</dbReference>
<evidence type="ECO:0000313" key="10">
    <source>
        <dbReference type="Proteomes" id="UP001465153"/>
    </source>
</evidence>
<evidence type="ECO:0000256" key="1">
    <source>
        <dbReference type="ARBA" id="ARBA00004370"/>
    </source>
</evidence>
<dbReference type="InterPro" id="IPR010910">
    <property type="entry name" value="Nitrate/nitrite_sensing_bac"/>
</dbReference>
<dbReference type="CDD" id="cd06225">
    <property type="entry name" value="HAMP"/>
    <property type="match status" value="1"/>
</dbReference>
<protein>
    <submittedName>
        <fullName evidence="9">Methyl-accepting chemotaxis protein</fullName>
    </submittedName>
</protein>
<dbReference type="InterPro" id="IPR004090">
    <property type="entry name" value="Chemotax_Me-accpt_rcpt"/>
</dbReference>
<keyword evidence="5" id="KW-0812">Transmembrane</keyword>
<dbReference type="InterPro" id="IPR004089">
    <property type="entry name" value="MCPsignal_dom"/>
</dbReference>
<dbReference type="PROSITE" id="PS50906">
    <property type="entry name" value="NIT"/>
    <property type="match status" value="1"/>
</dbReference>
<organism evidence="9 10">
    <name type="scientific">Sessilibacter corallicola</name>
    <dbReference type="NCBI Taxonomy" id="2904075"/>
    <lineage>
        <taxon>Bacteria</taxon>
        <taxon>Pseudomonadati</taxon>
        <taxon>Pseudomonadota</taxon>
        <taxon>Gammaproteobacteria</taxon>
        <taxon>Cellvibrionales</taxon>
        <taxon>Cellvibrionaceae</taxon>
        <taxon>Sessilibacter</taxon>
    </lineage>
</organism>
<dbReference type="PROSITE" id="PS50885">
    <property type="entry name" value="HAMP"/>
    <property type="match status" value="1"/>
</dbReference>
<keyword evidence="5" id="KW-0472">Membrane</keyword>
<gene>
    <name evidence="9" type="ORF">NBRC116591_13110</name>
</gene>
<dbReference type="PRINTS" id="PR00260">
    <property type="entry name" value="CHEMTRNSDUCR"/>
</dbReference>
<evidence type="ECO:0000256" key="3">
    <source>
        <dbReference type="ARBA" id="ARBA00029447"/>
    </source>
</evidence>
<name>A0ABQ0A788_9GAMM</name>
<dbReference type="SMART" id="SM00283">
    <property type="entry name" value="MA"/>
    <property type="match status" value="1"/>
</dbReference>
<evidence type="ECO:0000256" key="5">
    <source>
        <dbReference type="SAM" id="Phobius"/>
    </source>
</evidence>
<feature type="transmembrane region" description="Helical" evidence="5">
    <location>
        <begin position="304"/>
        <end position="323"/>
    </location>
</feature>
<comment type="similarity">
    <text evidence="3">Belongs to the methyl-accepting chemotaxis (MCP) protein family.</text>
</comment>
<dbReference type="InterPro" id="IPR013587">
    <property type="entry name" value="Nitrate/nitrite_sensing"/>
</dbReference>
<proteinExistence type="inferred from homology"/>
<evidence type="ECO:0000313" key="9">
    <source>
        <dbReference type="EMBL" id="GAA6167501.1"/>
    </source>
</evidence>
<comment type="subcellular location">
    <subcellularLocation>
        <location evidence="1">Membrane</location>
    </subcellularLocation>
</comment>
<dbReference type="Proteomes" id="UP001465153">
    <property type="component" value="Unassembled WGS sequence"/>
</dbReference>
<evidence type="ECO:0000256" key="2">
    <source>
        <dbReference type="ARBA" id="ARBA00023224"/>
    </source>
</evidence>
<dbReference type="Pfam" id="PF08376">
    <property type="entry name" value="NIT"/>
    <property type="match status" value="1"/>
</dbReference>